<proteinExistence type="predicted"/>
<feature type="compositionally biased region" description="Polar residues" evidence="1">
    <location>
        <begin position="215"/>
        <end position="224"/>
    </location>
</feature>
<evidence type="ECO:0000256" key="1">
    <source>
        <dbReference type="SAM" id="MobiDB-lite"/>
    </source>
</evidence>
<dbReference type="PANTHER" id="PTHR46599">
    <property type="entry name" value="PIGGYBAC TRANSPOSABLE ELEMENT-DERIVED PROTEIN 4"/>
    <property type="match status" value="1"/>
</dbReference>
<feature type="domain" description="PiggyBac transposable element-derived protein" evidence="2">
    <location>
        <begin position="3"/>
        <end position="116"/>
    </location>
</feature>
<protein>
    <recommendedName>
        <fullName evidence="2">PiggyBac transposable element-derived protein domain-containing protein</fullName>
    </recommendedName>
</protein>
<reference evidence="3 4" key="1">
    <citation type="journal article" date="2022" name="Allergy">
        <title>Genome assembly and annotation of Periplaneta americana reveal a comprehensive cockroach allergen profile.</title>
        <authorList>
            <person name="Wang L."/>
            <person name="Xiong Q."/>
            <person name="Saelim N."/>
            <person name="Wang L."/>
            <person name="Nong W."/>
            <person name="Wan A.T."/>
            <person name="Shi M."/>
            <person name="Liu X."/>
            <person name="Cao Q."/>
            <person name="Hui J.H.L."/>
            <person name="Sookrung N."/>
            <person name="Leung T.F."/>
            <person name="Tungtrongchitr A."/>
            <person name="Tsui S.K.W."/>
        </authorList>
    </citation>
    <scope>NUCLEOTIDE SEQUENCE [LARGE SCALE GENOMIC DNA]</scope>
    <source>
        <strain evidence="3">PWHHKU_190912</strain>
    </source>
</reference>
<dbReference type="PANTHER" id="PTHR46599:SF6">
    <property type="entry name" value="DUAL SPECIFICITY PHOSPHATASE 26"/>
    <property type="match status" value="1"/>
</dbReference>
<evidence type="ECO:0000313" key="3">
    <source>
        <dbReference type="EMBL" id="KAJ4430433.1"/>
    </source>
</evidence>
<dbReference type="Proteomes" id="UP001148838">
    <property type="component" value="Unassembled WGS sequence"/>
</dbReference>
<name>A0ABQ8S928_PERAM</name>
<dbReference type="InterPro" id="IPR029526">
    <property type="entry name" value="PGBD"/>
</dbReference>
<dbReference type="EMBL" id="JAJSOF020000033">
    <property type="protein sequence ID" value="KAJ4430433.1"/>
    <property type="molecule type" value="Genomic_DNA"/>
</dbReference>
<evidence type="ECO:0000313" key="4">
    <source>
        <dbReference type="Proteomes" id="UP001148838"/>
    </source>
</evidence>
<gene>
    <name evidence="3" type="ORF">ANN_22649</name>
</gene>
<dbReference type="Pfam" id="PF13843">
    <property type="entry name" value="DDE_Tnp_1_7"/>
    <property type="match status" value="1"/>
</dbReference>
<feature type="compositionally biased region" description="Basic and acidic residues" evidence="1">
    <location>
        <begin position="198"/>
        <end position="214"/>
    </location>
</feature>
<organism evidence="3 4">
    <name type="scientific">Periplaneta americana</name>
    <name type="common">American cockroach</name>
    <name type="synonym">Blatta americana</name>
    <dbReference type="NCBI Taxonomy" id="6978"/>
    <lineage>
        <taxon>Eukaryota</taxon>
        <taxon>Metazoa</taxon>
        <taxon>Ecdysozoa</taxon>
        <taxon>Arthropoda</taxon>
        <taxon>Hexapoda</taxon>
        <taxon>Insecta</taxon>
        <taxon>Pterygota</taxon>
        <taxon>Neoptera</taxon>
        <taxon>Polyneoptera</taxon>
        <taxon>Dictyoptera</taxon>
        <taxon>Blattodea</taxon>
        <taxon>Blattoidea</taxon>
        <taxon>Blattidae</taxon>
        <taxon>Blattinae</taxon>
        <taxon>Periplaneta</taxon>
    </lineage>
</organism>
<evidence type="ECO:0000259" key="2">
    <source>
        <dbReference type="Pfam" id="PF13843"/>
    </source>
</evidence>
<keyword evidence="4" id="KW-1185">Reference proteome</keyword>
<accession>A0ABQ8S928</accession>
<feature type="region of interest" description="Disordered" evidence="1">
    <location>
        <begin position="195"/>
        <end position="224"/>
    </location>
</feature>
<comment type="caution">
    <text evidence="3">The sequence shown here is derived from an EMBL/GenBank/DDBJ whole genome shotgun (WGS) entry which is preliminary data.</text>
</comment>
<sequence>MTMLGTIRKNKPELPQQMNKKEIYSSSFYFTIDTTVVNCIPKKHKNVMLMSTLLHVNEVSNRNDKKPQMILDYNASKEAVDTLDQVTYTYTCKRKTNRWPVIFFYNILDVSAYNAYVLWTSIDPNWNANKLTRRRLFLEELEKSLTKKHISSRKHFSRIEEAIRIVKNIRKPKIVTTVPVSESTRRKTVKRKCFGNILEKKTQPANQSKRDSKSDPNISSRHGS</sequence>